<dbReference type="AlphaFoldDB" id="A0A815JRT3"/>
<sequence length="545" mass="65180">MEYSSIQLNHLPDEILIYIFKKLSNAEILYSLSGVNKRLNKIVHDSIFTNDLSLFMSTSDGLVYSLSDLILDRFYSHILPSIHQKIQWLHLESVSMERILHVKNYPNLYGISLHNIEEKKAIDLFTNETSIIRTLKNQLLSLTIDIRINRPQDYLTSNNAIIFNRIFTMFPNLQYLNFGRSSISDERLSFWFRRPTVISTNLLELHVCLRTFYDCLYLLDGHFNQLRILYVDVYVINFMNRSVNNTEKLPNLKSFSLHCRSKIFVYDELVVPFLHRMSNLEKLDLYINIDGRKTFFDGNDLKMNIINHMSQLNKFTFNIHSLSRFYNEINLPSNEDIQKTFKDFKDKQIIYWSDYFPKRKNGYCRIYSYPYTLKYYDDITNNFSGGVFKYVRKVSLFDERPFEHEFFLRIAQSFPFMEELTICNKERQINKHFRNSKNLSIIKYPYLKQLDLIQSCIDYYEQFLCDTLTYLPFDVRLLMNHELVTKVTHNFTRNRTRNNCAKINYVNLCIELQEDDGYSDNFSDGKQQVPQYIKDYFPHTQIDYC</sequence>
<evidence type="ECO:0000313" key="2">
    <source>
        <dbReference type="EMBL" id="CAF1383059.1"/>
    </source>
</evidence>
<dbReference type="Proteomes" id="UP000663882">
    <property type="component" value="Unassembled WGS sequence"/>
</dbReference>
<reference evidence="2" key="1">
    <citation type="submission" date="2021-02" db="EMBL/GenBank/DDBJ databases">
        <authorList>
            <person name="Nowell W R."/>
        </authorList>
    </citation>
    <scope>NUCLEOTIDE SEQUENCE</scope>
</reference>
<dbReference type="InterPro" id="IPR001810">
    <property type="entry name" value="F-box_dom"/>
</dbReference>
<name>A0A815JRT3_9BILA</name>
<dbReference type="CDD" id="cd09917">
    <property type="entry name" value="F-box_SF"/>
    <property type="match status" value="1"/>
</dbReference>
<gene>
    <name evidence="2" type="ORF">RFH988_LOCUS33950</name>
</gene>
<dbReference type="OrthoDB" id="9993949at2759"/>
<proteinExistence type="predicted"/>
<accession>A0A815JRT3</accession>
<dbReference type="EMBL" id="CAJNOO010004488">
    <property type="protein sequence ID" value="CAF1383059.1"/>
    <property type="molecule type" value="Genomic_DNA"/>
</dbReference>
<dbReference type="Pfam" id="PF12937">
    <property type="entry name" value="F-box-like"/>
    <property type="match status" value="1"/>
</dbReference>
<comment type="caution">
    <text evidence="2">The sequence shown here is derived from an EMBL/GenBank/DDBJ whole genome shotgun (WGS) entry which is preliminary data.</text>
</comment>
<dbReference type="PROSITE" id="PS50181">
    <property type="entry name" value="FBOX"/>
    <property type="match status" value="1"/>
</dbReference>
<dbReference type="InterPro" id="IPR032675">
    <property type="entry name" value="LRR_dom_sf"/>
</dbReference>
<protein>
    <recommendedName>
        <fullName evidence="1">F-box domain-containing protein</fullName>
    </recommendedName>
</protein>
<dbReference type="Gene3D" id="1.20.1280.50">
    <property type="match status" value="1"/>
</dbReference>
<evidence type="ECO:0000313" key="3">
    <source>
        <dbReference type="Proteomes" id="UP000663882"/>
    </source>
</evidence>
<feature type="domain" description="F-box" evidence="1">
    <location>
        <begin position="5"/>
        <end position="52"/>
    </location>
</feature>
<dbReference type="Gene3D" id="3.80.10.10">
    <property type="entry name" value="Ribonuclease Inhibitor"/>
    <property type="match status" value="1"/>
</dbReference>
<organism evidence="2 3">
    <name type="scientific">Rotaria sordida</name>
    <dbReference type="NCBI Taxonomy" id="392033"/>
    <lineage>
        <taxon>Eukaryota</taxon>
        <taxon>Metazoa</taxon>
        <taxon>Spiralia</taxon>
        <taxon>Gnathifera</taxon>
        <taxon>Rotifera</taxon>
        <taxon>Eurotatoria</taxon>
        <taxon>Bdelloidea</taxon>
        <taxon>Philodinida</taxon>
        <taxon>Philodinidae</taxon>
        <taxon>Rotaria</taxon>
    </lineage>
</organism>
<dbReference type="SUPFAM" id="SSF52047">
    <property type="entry name" value="RNI-like"/>
    <property type="match status" value="1"/>
</dbReference>
<evidence type="ECO:0000259" key="1">
    <source>
        <dbReference type="PROSITE" id="PS50181"/>
    </source>
</evidence>
<dbReference type="InterPro" id="IPR036047">
    <property type="entry name" value="F-box-like_dom_sf"/>
</dbReference>
<dbReference type="SUPFAM" id="SSF81383">
    <property type="entry name" value="F-box domain"/>
    <property type="match status" value="1"/>
</dbReference>